<protein>
    <submittedName>
        <fullName evidence="8">Monosaccharide transporter-like protein</fullName>
    </submittedName>
</protein>
<proteinExistence type="inferred from homology"/>
<evidence type="ECO:0000256" key="6">
    <source>
        <dbReference type="SAM" id="Phobius"/>
    </source>
</evidence>
<dbReference type="PANTHER" id="PTHR48022">
    <property type="entry name" value="PLASTIDIC GLUCOSE TRANSPORTER 4"/>
    <property type="match status" value="1"/>
</dbReference>
<feature type="transmembrane region" description="Helical" evidence="6">
    <location>
        <begin position="121"/>
        <end position="143"/>
    </location>
</feature>
<sequence>MTVQEYSWRAHIRLFVACGIMTLSPFQYGIDFGMIGGLQAMVGFLKVYGYPVPKTVSPSGWNIATERQQLISSLMTLGAFLSAATAGIVANKFGRKICLVLACVICCIANVLMMATENIVALYIGRLVIGLANGYFMTFSQLYIQESSTAKYRGWFLTVFQLFTSFGTLIGTIVDWATSKRPDKSAYLIPLGLIYVIPVFLTISMYFIPESPRWLILQGRQEEGIKALEWLRPEGFDYSAEAAEIKAAIDKEKELSSQAAWVDMFRNPVDRRRTLLAVGAVTLQAASGSMFIIAYKAYFLTMAKVSNPFAMSNVLSTIGIVAIIANSFIIVKFGRRRVLLMTGLLFCGLLQLIIAIVYMKQPGTKSTGTVIIALSSIYMFSYNGMIAPYAWLAGGEIPSQRMRSHTFGLAAAVGFAGAWLTTFTAPYFINPQALGWGPKYGFIWAPSCVIAAAWVFLFLPEVKNRTLEEIDEMFDARLSPRKFRKYQCVGVSVDASGRKSIEEEHVIDILKNEKVQTETAVTKE</sequence>
<evidence type="ECO:0000256" key="5">
    <source>
        <dbReference type="ARBA" id="ARBA00023136"/>
    </source>
</evidence>
<feature type="transmembrane region" description="Helical" evidence="6">
    <location>
        <begin position="186"/>
        <end position="208"/>
    </location>
</feature>
<dbReference type="InterPro" id="IPR036259">
    <property type="entry name" value="MFS_trans_sf"/>
</dbReference>
<feature type="transmembrane region" description="Helical" evidence="6">
    <location>
        <begin position="310"/>
        <end position="331"/>
    </location>
</feature>
<dbReference type="GO" id="GO:0005351">
    <property type="term" value="F:carbohydrate:proton symporter activity"/>
    <property type="evidence" value="ECO:0007669"/>
    <property type="project" value="TreeGrafter"/>
</dbReference>
<dbReference type="Gene3D" id="1.20.1250.20">
    <property type="entry name" value="MFS general substrate transporter like domains"/>
    <property type="match status" value="1"/>
</dbReference>
<comment type="similarity">
    <text evidence="2">Belongs to the major facilitator superfamily. Sugar transporter (TC 2.A.1.1) family.</text>
</comment>
<keyword evidence="9" id="KW-1185">Reference proteome</keyword>
<dbReference type="PANTHER" id="PTHR48022:SF10">
    <property type="entry name" value="MAJOR FACILITATOR SUPERFAMILY (MFS) PROFILE DOMAIN-CONTAINING PROTEIN"/>
    <property type="match status" value="1"/>
</dbReference>
<dbReference type="Pfam" id="PF00083">
    <property type="entry name" value="Sugar_tr"/>
    <property type="match status" value="1"/>
</dbReference>
<feature type="transmembrane region" description="Helical" evidence="6">
    <location>
        <begin position="338"/>
        <end position="358"/>
    </location>
</feature>
<evidence type="ECO:0000313" key="8">
    <source>
        <dbReference type="EMBL" id="KAF1961303.1"/>
    </source>
</evidence>
<feature type="domain" description="Major facilitator superfamily (MFS) profile" evidence="7">
    <location>
        <begin position="17"/>
        <end position="463"/>
    </location>
</feature>
<feature type="transmembrane region" description="Helical" evidence="6">
    <location>
        <begin position="441"/>
        <end position="459"/>
    </location>
</feature>
<feature type="transmembrane region" description="Helical" evidence="6">
    <location>
        <begin position="155"/>
        <end position="174"/>
    </location>
</feature>
<dbReference type="PROSITE" id="PS50850">
    <property type="entry name" value="MFS"/>
    <property type="match status" value="1"/>
</dbReference>
<reference evidence="8" key="1">
    <citation type="journal article" date="2020" name="Stud. Mycol.">
        <title>101 Dothideomycetes genomes: a test case for predicting lifestyles and emergence of pathogens.</title>
        <authorList>
            <person name="Haridas S."/>
            <person name="Albert R."/>
            <person name="Binder M."/>
            <person name="Bloem J."/>
            <person name="Labutti K."/>
            <person name="Salamov A."/>
            <person name="Andreopoulos B."/>
            <person name="Baker S."/>
            <person name="Barry K."/>
            <person name="Bills G."/>
            <person name="Bluhm B."/>
            <person name="Cannon C."/>
            <person name="Castanera R."/>
            <person name="Culley D."/>
            <person name="Daum C."/>
            <person name="Ezra D."/>
            <person name="Gonzalez J."/>
            <person name="Henrissat B."/>
            <person name="Kuo A."/>
            <person name="Liang C."/>
            <person name="Lipzen A."/>
            <person name="Lutzoni F."/>
            <person name="Magnuson J."/>
            <person name="Mondo S."/>
            <person name="Nolan M."/>
            <person name="Ohm R."/>
            <person name="Pangilinan J."/>
            <person name="Park H.-J."/>
            <person name="Ramirez L."/>
            <person name="Alfaro M."/>
            <person name="Sun H."/>
            <person name="Tritt A."/>
            <person name="Yoshinaga Y."/>
            <person name="Zwiers L.-H."/>
            <person name="Turgeon B."/>
            <person name="Goodwin S."/>
            <person name="Spatafora J."/>
            <person name="Crous P."/>
            <person name="Grigoriev I."/>
        </authorList>
    </citation>
    <scope>NUCLEOTIDE SEQUENCE</scope>
    <source>
        <strain evidence="8">CBS 675.92</strain>
    </source>
</reference>
<dbReference type="SUPFAM" id="SSF103473">
    <property type="entry name" value="MFS general substrate transporter"/>
    <property type="match status" value="1"/>
</dbReference>
<keyword evidence="4 6" id="KW-1133">Transmembrane helix</keyword>
<dbReference type="InterPro" id="IPR005828">
    <property type="entry name" value="MFS_sugar_transport-like"/>
</dbReference>
<name>A0A6A5U827_9PLEO</name>
<evidence type="ECO:0000256" key="2">
    <source>
        <dbReference type="ARBA" id="ARBA00010992"/>
    </source>
</evidence>
<organism evidence="8 9">
    <name type="scientific">Byssothecium circinans</name>
    <dbReference type="NCBI Taxonomy" id="147558"/>
    <lineage>
        <taxon>Eukaryota</taxon>
        <taxon>Fungi</taxon>
        <taxon>Dikarya</taxon>
        <taxon>Ascomycota</taxon>
        <taxon>Pezizomycotina</taxon>
        <taxon>Dothideomycetes</taxon>
        <taxon>Pleosporomycetidae</taxon>
        <taxon>Pleosporales</taxon>
        <taxon>Massarineae</taxon>
        <taxon>Massarinaceae</taxon>
        <taxon>Byssothecium</taxon>
    </lineage>
</organism>
<feature type="transmembrane region" description="Helical" evidence="6">
    <location>
        <begin position="70"/>
        <end position="90"/>
    </location>
</feature>
<keyword evidence="5 6" id="KW-0472">Membrane</keyword>
<dbReference type="InterPro" id="IPR005829">
    <property type="entry name" value="Sugar_transporter_CS"/>
</dbReference>
<feature type="transmembrane region" description="Helical" evidence="6">
    <location>
        <begin position="274"/>
        <end position="298"/>
    </location>
</feature>
<dbReference type="GO" id="GO:0016020">
    <property type="term" value="C:membrane"/>
    <property type="evidence" value="ECO:0007669"/>
    <property type="project" value="UniProtKB-SubCell"/>
</dbReference>
<dbReference type="PROSITE" id="PS00217">
    <property type="entry name" value="SUGAR_TRANSPORT_2"/>
    <property type="match status" value="1"/>
</dbReference>
<feature type="transmembrane region" description="Helical" evidence="6">
    <location>
        <begin position="370"/>
        <end position="394"/>
    </location>
</feature>
<comment type="subcellular location">
    <subcellularLocation>
        <location evidence="1">Membrane</location>
        <topology evidence="1">Multi-pass membrane protein</topology>
    </subcellularLocation>
</comment>
<evidence type="ECO:0000256" key="3">
    <source>
        <dbReference type="ARBA" id="ARBA00022692"/>
    </source>
</evidence>
<dbReference type="OrthoDB" id="6133115at2759"/>
<dbReference type="FunFam" id="1.20.1250.20:FF:000078">
    <property type="entry name" value="MFS maltose transporter, putative"/>
    <property type="match status" value="1"/>
</dbReference>
<evidence type="ECO:0000313" key="9">
    <source>
        <dbReference type="Proteomes" id="UP000800035"/>
    </source>
</evidence>
<gene>
    <name evidence="8" type="ORF">CC80DRAFT_500591</name>
</gene>
<accession>A0A6A5U827</accession>
<dbReference type="AlphaFoldDB" id="A0A6A5U827"/>
<dbReference type="Proteomes" id="UP000800035">
    <property type="component" value="Unassembled WGS sequence"/>
</dbReference>
<keyword evidence="3 6" id="KW-0812">Transmembrane</keyword>
<feature type="transmembrane region" description="Helical" evidence="6">
    <location>
        <begin position="97"/>
        <end position="115"/>
    </location>
</feature>
<evidence type="ECO:0000256" key="1">
    <source>
        <dbReference type="ARBA" id="ARBA00004141"/>
    </source>
</evidence>
<dbReference type="EMBL" id="ML976981">
    <property type="protein sequence ID" value="KAF1961303.1"/>
    <property type="molecule type" value="Genomic_DNA"/>
</dbReference>
<feature type="transmembrane region" description="Helical" evidence="6">
    <location>
        <begin position="406"/>
        <end position="429"/>
    </location>
</feature>
<dbReference type="InterPro" id="IPR050360">
    <property type="entry name" value="MFS_Sugar_Transporters"/>
</dbReference>
<dbReference type="InterPro" id="IPR020846">
    <property type="entry name" value="MFS_dom"/>
</dbReference>
<evidence type="ECO:0000259" key="7">
    <source>
        <dbReference type="PROSITE" id="PS50850"/>
    </source>
</evidence>
<evidence type="ECO:0000256" key="4">
    <source>
        <dbReference type="ARBA" id="ARBA00022989"/>
    </source>
</evidence>